<dbReference type="InterPro" id="IPR003793">
    <property type="entry name" value="UPF0166"/>
</dbReference>
<sequence>MKLEGSALRLTIFVGDSDIWHHRPLYHEIVHRAHQAGLAGASVFRGMEGYGASNHIHTSRILSLSEDLPLAIIIVDAGEKIRAFLPQLDELVTEGLVILDEVEVIRYVGRTSAGQAG</sequence>
<proteinExistence type="predicted"/>
<dbReference type="RefSeq" id="WP_219539412.1">
    <property type="nucleotide sequence ID" value="NZ_JAHKRM010000061.1"/>
</dbReference>
<accession>A0ABW4GG88</accession>
<comment type="caution">
    <text evidence="1">The sequence shown here is derived from an EMBL/GenBank/DDBJ whole genome shotgun (WGS) entry which is preliminary data.</text>
</comment>
<protein>
    <submittedName>
        <fullName evidence="1">DUF190 domain-containing protein</fullName>
    </submittedName>
</protein>
<reference evidence="2" key="1">
    <citation type="journal article" date="2019" name="Int. J. Syst. Evol. Microbiol.">
        <title>The Global Catalogue of Microorganisms (GCM) 10K type strain sequencing project: providing services to taxonomists for standard genome sequencing and annotation.</title>
        <authorList>
            <consortium name="The Broad Institute Genomics Platform"/>
            <consortium name="The Broad Institute Genome Sequencing Center for Infectious Disease"/>
            <person name="Wu L."/>
            <person name="Ma J."/>
        </authorList>
    </citation>
    <scope>NUCLEOTIDE SEQUENCE [LARGE SCALE GENOMIC DNA]</scope>
    <source>
        <strain evidence="2">CGMCC 1.15399</strain>
    </source>
</reference>
<evidence type="ECO:0000313" key="1">
    <source>
        <dbReference type="EMBL" id="MFD1541510.1"/>
    </source>
</evidence>
<organism evidence="1 2">
    <name type="scientific">Nonomuraea guangzhouensis</name>
    <dbReference type="NCBI Taxonomy" id="1291555"/>
    <lineage>
        <taxon>Bacteria</taxon>
        <taxon>Bacillati</taxon>
        <taxon>Actinomycetota</taxon>
        <taxon>Actinomycetes</taxon>
        <taxon>Streptosporangiales</taxon>
        <taxon>Streptosporangiaceae</taxon>
        <taxon>Nonomuraea</taxon>
    </lineage>
</organism>
<dbReference type="Proteomes" id="UP001597097">
    <property type="component" value="Unassembled WGS sequence"/>
</dbReference>
<name>A0ABW4GG88_9ACTN</name>
<keyword evidence="2" id="KW-1185">Reference proteome</keyword>
<evidence type="ECO:0000313" key="2">
    <source>
        <dbReference type="Proteomes" id="UP001597097"/>
    </source>
</evidence>
<dbReference type="PANTHER" id="PTHR35983:SF1">
    <property type="entry name" value="UPF0166 PROTEIN TM_0021"/>
    <property type="match status" value="1"/>
</dbReference>
<dbReference type="Pfam" id="PF02641">
    <property type="entry name" value="DUF190"/>
    <property type="match status" value="1"/>
</dbReference>
<dbReference type="EMBL" id="JBHUCM010000028">
    <property type="protein sequence ID" value="MFD1541510.1"/>
    <property type="molecule type" value="Genomic_DNA"/>
</dbReference>
<dbReference type="PANTHER" id="PTHR35983">
    <property type="entry name" value="UPF0166 PROTEIN TM_0021"/>
    <property type="match status" value="1"/>
</dbReference>
<gene>
    <name evidence="1" type="ORF">ACFSJ0_30960</name>
</gene>